<dbReference type="Proteomes" id="UP000813824">
    <property type="component" value="Unassembled WGS sequence"/>
</dbReference>
<dbReference type="Gene3D" id="1.10.510.10">
    <property type="entry name" value="Transferase(Phosphotransferase) domain 1"/>
    <property type="match status" value="1"/>
</dbReference>
<dbReference type="AlphaFoldDB" id="A0A8K0UUF7"/>
<evidence type="ECO:0000313" key="2">
    <source>
        <dbReference type="EMBL" id="KAH8103567.1"/>
    </source>
</evidence>
<accession>A0A8K0UUF7</accession>
<feature type="domain" description="Protein kinase" evidence="1">
    <location>
        <begin position="64"/>
        <end position="362"/>
    </location>
</feature>
<name>A0A8K0UUF7_9AGAR</name>
<dbReference type="SMART" id="SM00220">
    <property type="entry name" value="S_TKc"/>
    <property type="match status" value="1"/>
</dbReference>
<dbReference type="OrthoDB" id="5987198at2759"/>
<dbReference type="GO" id="GO:0004672">
    <property type="term" value="F:protein kinase activity"/>
    <property type="evidence" value="ECO:0007669"/>
    <property type="project" value="InterPro"/>
</dbReference>
<dbReference type="PANTHER" id="PTHR24362:SF309">
    <property type="entry name" value="PROTEIN KINASE DOMAIN-CONTAINING PROTEIN"/>
    <property type="match status" value="1"/>
</dbReference>
<dbReference type="GO" id="GO:0005524">
    <property type="term" value="F:ATP binding"/>
    <property type="evidence" value="ECO:0007669"/>
    <property type="project" value="InterPro"/>
</dbReference>
<dbReference type="InterPro" id="IPR011009">
    <property type="entry name" value="Kinase-like_dom_sf"/>
</dbReference>
<keyword evidence="2" id="KW-0808">Transferase</keyword>
<evidence type="ECO:0000313" key="3">
    <source>
        <dbReference type="Proteomes" id="UP000813824"/>
    </source>
</evidence>
<comment type="caution">
    <text evidence="2">The sequence shown here is derived from an EMBL/GenBank/DDBJ whole genome shotgun (WGS) entry which is preliminary data.</text>
</comment>
<dbReference type="EMBL" id="JAEVFJ010000007">
    <property type="protein sequence ID" value="KAH8103567.1"/>
    <property type="molecule type" value="Genomic_DNA"/>
</dbReference>
<keyword evidence="3" id="KW-1185">Reference proteome</keyword>
<keyword evidence="2" id="KW-0418">Kinase</keyword>
<dbReference type="PANTHER" id="PTHR24362">
    <property type="entry name" value="SERINE/THREONINE-PROTEIN KINASE NEK"/>
    <property type="match status" value="1"/>
</dbReference>
<proteinExistence type="predicted"/>
<protein>
    <submittedName>
        <fullName evidence="2">Kinase-like domain-containing protein</fullName>
    </submittedName>
</protein>
<reference evidence="2" key="1">
    <citation type="journal article" date="2021" name="New Phytol.">
        <title>Evolutionary innovations through gain and loss of genes in the ectomycorrhizal Boletales.</title>
        <authorList>
            <person name="Wu G."/>
            <person name="Miyauchi S."/>
            <person name="Morin E."/>
            <person name="Kuo A."/>
            <person name="Drula E."/>
            <person name="Varga T."/>
            <person name="Kohler A."/>
            <person name="Feng B."/>
            <person name="Cao Y."/>
            <person name="Lipzen A."/>
            <person name="Daum C."/>
            <person name="Hundley H."/>
            <person name="Pangilinan J."/>
            <person name="Johnson J."/>
            <person name="Barry K."/>
            <person name="LaButti K."/>
            <person name="Ng V."/>
            <person name="Ahrendt S."/>
            <person name="Min B."/>
            <person name="Choi I.G."/>
            <person name="Park H."/>
            <person name="Plett J.M."/>
            <person name="Magnuson J."/>
            <person name="Spatafora J.W."/>
            <person name="Nagy L.G."/>
            <person name="Henrissat B."/>
            <person name="Grigoriev I.V."/>
            <person name="Yang Z.L."/>
            <person name="Xu J."/>
            <person name="Martin F.M."/>
        </authorList>
    </citation>
    <scope>NUCLEOTIDE SEQUENCE</scope>
    <source>
        <strain evidence="2">KKN 215</strain>
    </source>
</reference>
<dbReference type="Pfam" id="PF00069">
    <property type="entry name" value="Pkinase"/>
    <property type="match status" value="1"/>
</dbReference>
<evidence type="ECO:0000259" key="1">
    <source>
        <dbReference type="PROSITE" id="PS50011"/>
    </source>
</evidence>
<sequence>MAALRGTVLYDTSASHKEQQFTSLSPHELQWRARYEGLLLRGYQLRPRYHPNWKPSWIGTDTPADTCEDFVETIYSNVLDATKLDGNRMIYMKVIPQESSEFKIACMVSPTEHNRNPNNHCVPILDAFPDPINAANGILIMPYLHPCNDPKFESVEQLMDFIKQTLEGLSFLHSQGVAHRDCWTTNIMMDGRILYPDGHHPITPRLAPDLSRHSTVLKRSNHPIKYYFIDFGLSSYFEVGESPYVLGTKCACKTPPELSNQIPYNAFMLDVYILGRVYESELQAFSGVDALKSLAAAMTEKQPERRPTAEDSLRMFHDIRHGLTGVEGRWKRPGNRDDSATVQVVSNLTATFASWAGIKLGT</sequence>
<gene>
    <name evidence="2" type="ORF">BXZ70DRAFT_926324</name>
</gene>
<dbReference type="PROSITE" id="PS50011">
    <property type="entry name" value="PROTEIN_KINASE_DOM"/>
    <property type="match status" value="1"/>
</dbReference>
<dbReference type="InterPro" id="IPR000719">
    <property type="entry name" value="Prot_kinase_dom"/>
</dbReference>
<organism evidence="2 3">
    <name type="scientific">Cristinia sonorae</name>
    <dbReference type="NCBI Taxonomy" id="1940300"/>
    <lineage>
        <taxon>Eukaryota</taxon>
        <taxon>Fungi</taxon>
        <taxon>Dikarya</taxon>
        <taxon>Basidiomycota</taxon>
        <taxon>Agaricomycotina</taxon>
        <taxon>Agaricomycetes</taxon>
        <taxon>Agaricomycetidae</taxon>
        <taxon>Agaricales</taxon>
        <taxon>Pleurotineae</taxon>
        <taxon>Stephanosporaceae</taxon>
        <taxon>Cristinia</taxon>
    </lineage>
</organism>
<dbReference type="SUPFAM" id="SSF56112">
    <property type="entry name" value="Protein kinase-like (PK-like)"/>
    <property type="match status" value="1"/>
</dbReference>